<protein>
    <submittedName>
        <fullName evidence="1">Uncharacterized protein</fullName>
    </submittedName>
</protein>
<organism evidence="1 2">
    <name type="scientific">Dyella humi</name>
    <dbReference type="NCBI Taxonomy" id="1770547"/>
    <lineage>
        <taxon>Bacteria</taxon>
        <taxon>Pseudomonadati</taxon>
        <taxon>Pseudomonadota</taxon>
        <taxon>Gammaproteobacteria</taxon>
        <taxon>Lysobacterales</taxon>
        <taxon>Rhodanobacteraceae</taxon>
        <taxon>Dyella</taxon>
    </lineage>
</organism>
<gene>
    <name evidence="1" type="ORF">ISP18_01430</name>
</gene>
<dbReference type="Proteomes" id="UP001620409">
    <property type="component" value="Unassembled WGS sequence"/>
</dbReference>
<dbReference type="Gene3D" id="3.10.450.50">
    <property type="match status" value="1"/>
</dbReference>
<accession>A0ABW8IG28</accession>
<dbReference type="SUPFAM" id="SSF54427">
    <property type="entry name" value="NTF2-like"/>
    <property type="match status" value="1"/>
</dbReference>
<dbReference type="InterPro" id="IPR032710">
    <property type="entry name" value="NTF2-like_dom_sf"/>
</dbReference>
<reference evidence="1 2" key="1">
    <citation type="submission" date="2020-10" db="EMBL/GenBank/DDBJ databases">
        <title>Phylogeny of dyella-like bacteria.</title>
        <authorList>
            <person name="Fu J."/>
        </authorList>
    </citation>
    <scope>NUCLEOTIDE SEQUENCE [LARGE SCALE GENOMIC DNA]</scope>
    <source>
        <strain evidence="1 2">DHG40</strain>
    </source>
</reference>
<dbReference type="RefSeq" id="WP_380016316.1">
    <property type="nucleotide sequence ID" value="NZ_JADIKI010000021.1"/>
</dbReference>
<proteinExistence type="predicted"/>
<name>A0ABW8IG28_9GAMM</name>
<comment type="caution">
    <text evidence="1">The sequence shown here is derived from an EMBL/GenBank/DDBJ whole genome shotgun (WGS) entry which is preliminary data.</text>
</comment>
<sequence>MLHGHDKLRSLFAMLAERKPPVRQYYRTPYLTDMGEQVDFAETMELNDEGLIQWHHVYWGWFGFRVLQRNEYHS</sequence>
<keyword evidence="2" id="KW-1185">Reference proteome</keyword>
<dbReference type="EMBL" id="JADIKI010000021">
    <property type="protein sequence ID" value="MFK2853256.1"/>
    <property type="molecule type" value="Genomic_DNA"/>
</dbReference>
<evidence type="ECO:0000313" key="2">
    <source>
        <dbReference type="Proteomes" id="UP001620409"/>
    </source>
</evidence>
<evidence type="ECO:0000313" key="1">
    <source>
        <dbReference type="EMBL" id="MFK2853256.1"/>
    </source>
</evidence>